<dbReference type="SMART" id="SM00534">
    <property type="entry name" value="MUTSac"/>
    <property type="match status" value="1"/>
</dbReference>
<dbReference type="PANTHER" id="PTHR11361:SF148">
    <property type="entry name" value="DNA MISMATCH REPAIR PROTEIN MSH6"/>
    <property type="match status" value="1"/>
</dbReference>
<dbReference type="GO" id="GO:0032301">
    <property type="term" value="C:MutSalpha complex"/>
    <property type="evidence" value="ECO:0007669"/>
    <property type="project" value="TreeGrafter"/>
</dbReference>
<dbReference type="GO" id="GO:0005524">
    <property type="term" value="F:ATP binding"/>
    <property type="evidence" value="ECO:0007669"/>
    <property type="project" value="UniProtKB-KW"/>
</dbReference>
<evidence type="ECO:0000256" key="2">
    <source>
        <dbReference type="ARBA" id="ARBA00022741"/>
    </source>
</evidence>
<evidence type="ECO:0000256" key="5">
    <source>
        <dbReference type="SAM" id="MobiDB-lite"/>
    </source>
</evidence>
<evidence type="ECO:0000256" key="4">
    <source>
        <dbReference type="ARBA" id="ARBA00023125"/>
    </source>
</evidence>
<evidence type="ECO:0000259" key="6">
    <source>
        <dbReference type="SMART" id="SM00534"/>
    </source>
</evidence>
<dbReference type="Proteomes" id="UP001153069">
    <property type="component" value="Unassembled WGS sequence"/>
</dbReference>
<dbReference type="InterPro" id="IPR027417">
    <property type="entry name" value="P-loop_NTPase"/>
</dbReference>
<feature type="compositionally biased region" description="Polar residues" evidence="5">
    <location>
        <begin position="744"/>
        <end position="766"/>
    </location>
</feature>
<dbReference type="EMBL" id="CAICTM010000474">
    <property type="protein sequence ID" value="CAB9511242.1"/>
    <property type="molecule type" value="Genomic_DNA"/>
</dbReference>
<proteinExistence type="inferred from homology"/>
<dbReference type="InterPro" id="IPR000432">
    <property type="entry name" value="DNA_mismatch_repair_MutS_C"/>
</dbReference>
<evidence type="ECO:0000256" key="3">
    <source>
        <dbReference type="ARBA" id="ARBA00022840"/>
    </source>
</evidence>
<accession>A0A9N8HFU6</accession>
<dbReference type="GO" id="GO:0140664">
    <property type="term" value="F:ATP-dependent DNA damage sensor activity"/>
    <property type="evidence" value="ECO:0007669"/>
    <property type="project" value="InterPro"/>
</dbReference>
<dbReference type="InterPro" id="IPR045076">
    <property type="entry name" value="MutS"/>
</dbReference>
<keyword evidence="8" id="KW-1185">Reference proteome</keyword>
<keyword evidence="2" id="KW-0547">Nucleotide-binding</keyword>
<dbReference type="SUPFAM" id="SSF52540">
    <property type="entry name" value="P-loop containing nucleoside triphosphate hydrolases"/>
    <property type="match status" value="1"/>
</dbReference>
<keyword evidence="4" id="KW-0238">DNA-binding</keyword>
<dbReference type="Pfam" id="PF00488">
    <property type="entry name" value="MutS_V"/>
    <property type="match status" value="1"/>
</dbReference>
<organism evidence="7 8">
    <name type="scientific">Seminavis robusta</name>
    <dbReference type="NCBI Taxonomy" id="568900"/>
    <lineage>
        <taxon>Eukaryota</taxon>
        <taxon>Sar</taxon>
        <taxon>Stramenopiles</taxon>
        <taxon>Ochrophyta</taxon>
        <taxon>Bacillariophyta</taxon>
        <taxon>Bacillariophyceae</taxon>
        <taxon>Bacillariophycidae</taxon>
        <taxon>Naviculales</taxon>
        <taxon>Naviculaceae</taxon>
        <taxon>Seminavis</taxon>
    </lineage>
</organism>
<evidence type="ECO:0000313" key="8">
    <source>
        <dbReference type="Proteomes" id="UP001153069"/>
    </source>
</evidence>
<gene>
    <name evidence="7" type="ORF">SEMRO_475_G150470.3</name>
</gene>
<evidence type="ECO:0000313" key="7">
    <source>
        <dbReference type="EMBL" id="CAB9511242.1"/>
    </source>
</evidence>
<dbReference type="GO" id="GO:0030983">
    <property type="term" value="F:mismatched DNA binding"/>
    <property type="evidence" value="ECO:0007669"/>
    <property type="project" value="InterPro"/>
</dbReference>
<dbReference type="OrthoDB" id="1924787at2759"/>
<name>A0A9N8HFU6_9STRA</name>
<evidence type="ECO:0000256" key="1">
    <source>
        <dbReference type="ARBA" id="ARBA00006271"/>
    </source>
</evidence>
<feature type="compositionally biased region" description="Basic residues" evidence="5">
    <location>
        <begin position="768"/>
        <end position="788"/>
    </location>
</feature>
<dbReference type="Gene3D" id="3.40.50.300">
    <property type="entry name" value="P-loop containing nucleotide triphosphate hydrolases"/>
    <property type="match status" value="1"/>
</dbReference>
<dbReference type="AlphaFoldDB" id="A0A9N8HFU6"/>
<sequence>MTQLKASFSPDLVDALDLDTLVNDHVAIYCGTKRGRDALKVLVTPSAKKSTFHSLPRFQCSVAGSVEEALQEYELVQQATWALGNDTYPPIYGEDQGPVGLLKRGSSRVYIDDFDSWLIHHNDASEFSLQDLLEAEKTIQMLLDVHQWTNNHPPFSCFSASTRKEELQLAHEQLQNTVKLQRVRSATDPNGDSTFTFVLNDKVFPALCKNSDTNSNNNQEEQEEELRREIQYSLAVSVLACRPAILESLTAMAQLDTIFAKAAFGLSSRTSKNRQYGIIPDIMLSNDDDNTNNWIMDVPQFVHPLVADHAGVVPIDLKLSSAALVISGANGGGKTAALKSFGLVAAMVRLGLPLPTTSATVPPRVAWVDTIHVQVGDGQDLTRGESTFTSRLKGYATLLESLQEEKEKHNNHRHLILLDELGSGTDDSAGGAISQALLEQLLALGQHCHVIATTHSRRLKNYCLQSTNVESAAVLRSSYQLNYGIAGESYGLEAAQQCALPASLLDRAAELMAEEQNNGDDDCNDIRSSLEVQLDAVVLLREETERIKDQTRRQQSAIIGLAKAYERQFALWEERLNQGYQRLLQEQPDEPLEVVGETLDHVRVVKKRIQSVAEKLRERGLRPTSEDDLAVGASVVIVAEESEWEGCTATIAAVLDSNSQIIVALPLLPATDATKPLNDNNVEKSMLSGSGGDQLRQSFRRDQLAVWDYASVWDDFEPEDYYKTPTVTKATATKRLGEVLGSIKKSSTPKNGKSSSPNNETGSNFKSARVRKQAKKSNKSQKKHKRSK</sequence>
<dbReference type="PANTHER" id="PTHR11361">
    <property type="entry name" value="DNA MISMATCH REPAIR PROTEIN MUTS FAMILY MEMBER"/>
    <property type="match status" value="1"/>
</dbReference>
<feature type="domain" description="DNA mismatch repair proteins mutS family" evidence="6">
    <location>
        <begin position="321"/>
        <end position="513"/>
    </location>
</feature>
<feature type="region of interest" description="Disordered" evidence="5">
    <location>
        <begin position="740"/>
        <end position="788"/>
    </location>
</feature>
<comment type="similarity">
    <text evidence="1">Belongs to the DNA mismatch repair MutS family.</text>
</comment>
<dbReference type="GO" id="GO:0006298">
    <property type="term" value="P:mismatch repair"/>
    <property type="evidence" value="ECO:0007669"/>
    <property type="project" value="InterPro"/>
</dbReference>
<keyword evidence="3" id="KW-0067">ATP-binding</keyword>
<comment type="caution">
    <text evidence="7">The sequence shown here is derived from an EMBL/GenBank/DDBJ whole genome shotgun (WGS) entry which is preliminary data.</text>
</comment>
<protein>
    <recommendedName>
        <fullName evidence="6">DNA mismatch repair proteins mutS family domain-containing protein</fullName>
    </recommendedName>
</protein>
<reference evidence="7" key="1">
    <citation type="submission" date="2020-06" db="EMBL/GenBank/DDBJ databases">
        <authorList>
            <consortium name="Plant Systems Biology data submission"/>
        </authorList>
    </citation>
    <scope>NUCLEOTIDE SEQUENCE</scope>
    <source>
        <strain evidence="7">D6</strain>
    </source>
</reference>